<dbReference type="PANTHER" id="PTHR12940">
    <property type="entry name" value="ES-2 PROTEIN - RELATED"/>
    <property type="match status" value="1"/>
</dbReference>
<feature type="region of interest" description="Disordered" evidence="4">
    <location>
        <begin position="1"/>
        <end position="38"/>
    </location>
</feature>
<reference evidence="5 6" key="1">
    <citation type="submission" date="2024-03" db="EMBL/GenBank/DDBJ databases">
        <title>Complete genome sequence of the green alga Chloropicon roscoffensis RCC1871.</title>
        <authorList>
            <person name="Lemieux C."/>
            <person name="Pombert J.-F."/>
            <person name="Otis C."/>
            <person name="Turmel M."/>
        </authorList>
    </citation>
    <scope>NUCLEOTIDE SEQUENCE [LARGE SCALE GENOMIC DNA]</scope>
    <source>
        <strain evidence="5 6">RCC1871</strain>
    </source>
</reference>
<feature type="compositionally biased region" description="Polar residues" evidence="4">
    <location>
        <begin position="409"/>
        <end position="423"/>
    </location>
</feature>
<gene>
    <name evidence="5" type="ORF">HKI87_03g21750</name>
</gene>
<protein>
    <submittedName>
        <fullName evidence="5">Nuclear protein Es2</fullName>
    </submittedName>
</protein>
<comment type="subcellular location">
    <subcellularLocation>
        <location evidence="1">Nucleus</location>
    </subcellularLocation>
</comment>
<evidence type="ECO:0000313" key="6">
    <source>
        <dbReference type="Proteomes" id="UP001472866"/>
    </source>
</evidence>
<feature type="compositionally biased region" description="Basic residues" evidence="4">
    <location>
        <begin position="395"/>
        <end position="407"/>
    </location>
</feature>
<feature type="compositionally biased region" description="Polar residues" evidence="4">
    <location>
        <begin position="448"/>
        <end position="460"/>
    </location>
</feature>
<dbReference type="GO" id="GO:0071013">
    <property type="term" value="C:catalytic step 2 spliceosome"/>
    <property type="evidence" value="ECO:0007669"/>
    <property type="project" value="TreeGrafter"/>
</dbReference>
<comment type="similarity">
    <text evidence="2">Belongs to the ESS2 family.</text>
</comment>
<evidence type="ECO:0000256" key="4">
    <source>
        <dbReference type="SAM" id="MobiDB-lite"/>
    </source>
</evidence>
<dbReference type="Proteomes" id="UP001472866">
    <property type="component" value="Chromosome 03"/>
</dbReference>
<proteinExistence type="inferred from homology"/>
<feature type="region of interest" description="Disordered" evidence="4">
    <location>
        <begin position="380"/>
        <end position="460"/>
    </location>
</feature>
<organism evidence="5 6">
    <name type="scientific">Chloropicon roscoffensis</name>
    <dbReference type="NCBI Taxonomy" id="1461544"/>
    <lineage>
        <taxon>Eukaryota</taxon>
        <taxon>Viridiplantae</taxon>
        <taxon>Chlorophyta</taxon>
        <taxon>Chloropicophyceae</taxon>
        <taxon>Chloropicales</taxon>
        <taxon>Chloropicaceae</taxon>
        <taxon>Chloropicon</taxon>
    </lineage>
</organism>
<dbReference type="Pfam" id="PF09751">
    <property type="entry name" value="Es2"/>
    <property type="match status" value="1"/>
</dbReference>
<dbReference type="PANTHER" id="PTHR12940:SF0">
    <property type="entry name" value="SPLICING FACTOR ESS-2 HOMOLOG"/>
    <property type="match status" value="1"/>
</dbReference>
<feature type="compositionally biased region" description="Polar residues" evidence="4">
    <location>
        <begin position="306"/>
        <end position="317"/>
    </location>
</feature>
<dbReference type="InterPro" id="IPR019148">
    <property type="entry name" value="Nuclear_protein_DGCR14_ESS-2"/>
</dbReference>
<evidence type="ECO:0000256" key="2">
    <source>
        <dbReference type="ARBA" id="ARBA00009072"/>
    </source>
</evidence>
<feature type="region of interest" description="Disordered" evidence="4">
    <location>
        <begin position="285"/>
        <end position="322"/>
    </location>
</feature>
<evidence type="ECO:0000256" key="1">
    <source>
        <dbReference type="ARBA" id="ARBA00004123"/>
    </source>
</evidence>
<feature type="compositionally biased region" description="Basic and acidic residues" evidence="4">
    <location>
        <begin position="20"/>
        <end position="32"/>
    </location>
</feature>
<keyword evidence="3" id="KW-0539">Nucleus</keyword>
<dbReference type="AlphaFoldDB" id="A0AAX4P3H2"/>
<feature type="region of interest" description="Disordered" evidence="4">
    <location>
        <begin position="101"/>
        <end position="136"/>
    </location>
</feature>
<evidence type="ECO:0000313" key="5">
    <source>
        <dbReference type="EMBL" id="WZN60641.1"/>
    </source>
</evidence>
<sequence>MASGAGAGLGEEFLAPAPVDMERRRAEEEERQRRVRKRRAEVLEEDTWVAQLEAIIERDYFPEIPKLQSKLEWLRAVNSGDEGRIMRAQRNNALRRAGVRTPLDLETPGGEGGGAGASASSSKEWSTPLRAEGASEWDETALLRERRLSGRDLGSTLAESEAEEASAAGEALAAAPALSLDQFCRRFTSEDNESFEEILERANVKVREKRDGLFKTVERLESGRDLACSTDGYGTSGQRSGALIGWRQDPINPLFFPSQIGSVPVSEKQRKDLYVKGPGRAIAAANTRLPSSEERAGGVARGGLDSPSTSASASVQATPERGVGWRGGGYVEAAGRAARGADDLRGYRYVLSPTPTPTSGEGGPVFKIRPDSERERLARDLGSKSAAGGTSVFRSKGKKGGALRRALRMTTTPSPSIMGTPTLSPAGRRLAARAGKSTSRLAKELRASYTTPTPTRRSEF</sequence>
<evidence type="ECO:0000256" key="3">
    <source>
        <dbReference type="ARBA" id="ARBA00023242"/>
    </source>
</evidence>
<dbReference type="EMBL" id="CP151503">
    <property type="protein sequence ID" value="WZN60641.1"/>
    <property type="molecule type" value="Genomic_DNA"/>
</dbReference>
<accession>A0AAX4P3H2</accession>
<keyword evidence="6" id="KW-1185">Reference proteome</keyword>
<name>A0AAX4P3H2_9CHLO</name>